<dbReference type="PATRIC" id="fig|1273541.4.peg.1386"/>
<dbReference type="InterPro" id="IPR027417">
    <property type="entry name" value="P-loop_NTPase"/>
</dbReference>
<proteinExistence type="predicted"/>
<dbReference type="AlphaFoldDB" id="A0A0P0N560"/>
<dbReference type="GeneID" id="26099642"/>
<dbReference type="EMBL" id="NCQP01000009">
    <property type="protein sequence ID" value="OWJ53823.1"/>
    <property type="molecule type" value="Genomic_DNA"/>
</dbReference>
<dbReference type="PANTHER" id="PTHR14074:SF16">
    <property type="entry name" value="ANTIVIRAL INNATE IMMUNE RESPONSE RECEPTOR RIG-I"/>
    <property type="match status" value="1"/>
</dbReference>
<gene>
    <name evidence="4" type="ORF">Pdsh_10320</name>
    <name evidence="3" type="ORF">Pyrde_1301</name>
</gene>
<dbReference type="SMART" id="SM00487">
    <property type="entry name" value="DEXDc"/>
    <property type="match status" value="1"/>
</dbReference>
<dbReference type="GO" id="GO:0005524">
    <property type="term" value="F:ATP binding"/>
    <property type="evidence" value="ECO:0007669"/>
    <property type="project" value="InterPro"/>
</dbReference>
<dbReference type="InterPro" id="IPR001650">
    <property type="entry name" value="Helicase_C-like"/>
</dbReference>
<dbReference type="InterPro" id="IPR051363">
    <property type="entry name" value="RLR_Helicase"/>
</dbReference>
<dbReference type="SMART" id="SM00490">
    <property type="entry name" value="HELICc"/>
    <property type="match status" value="1"/>
</dbReference>
<dbReference type="OrthoDB" id="11644at2157"/>
<keyword evidence="6" id="KW-1185">Reference proteome</keyword>
<dbReference type="Proteomes" id="UP000058613">
    <property type="component" value="Chromosome"/>
</dbReference>
<accession>A0A0P0N560</accession>
<reference evidence="4 6" key="2">
    <citation type="submission" date="2017-05" db="EMBL/GenBank/DDBJ databases">
        <title>The draft genome of the hyperthermophilic archaeon 'Pyrodictium delaneyi strain Hulk', an iron and nitrate reducer, reveals the capacity for sulfate reduction.</title>
        <authorList>
            <person name="Demey L.M."/>
            <person name="Miller C."/>
            <person name="Manzella M."/>
            <person name="Reguera G."/>
            <person name="Kashefi K."/>
        </authorList>
    </citation>
    <scope>NUCLEOTIDE SEQUENCE [LARGE SCALE GENOMIC DNA]</scope>
    <source>
        <strain evidence="4 6">Hulk</strain>
    </source>
</reference>
<name>A0A0P0N560_9CREN</name>
<feature type="domain" description="Helicase C-terminal" evidence="2">
    <location>
        <begin position="270"/>
        <end position="421"/>
    </location>
</feature>
<dbReference type="SUPFAM" id="SSF46785">
    <property type="entry name" value="Winged helix' DNA-binding domain"/>
    <property type="match status" value="1"/>
</dbReference>
<dbReference type="Pfam" id="PF00271">
    <property type="entry name" value="Helicase_C"/>
    <property type="match status" value="1"/>
</dbReference>
<dbReference type="KEGG" id="pdl:Pyrde_1301"/>
<dbReference type="GO" id="GO:0120545">
    <property type="term" value="F:nucleic acid conformation isomerase activity"/>
    <property type="evidence" value="ECO:0007669"/>
    <property type="project" value="UniProtKB-ARBA"/>
</dbReference>
<dbReference type="InterPro" id="IPR036390">
    <property type="entry name" value="WH_DNA-bd_sf"/>
</dbReference>
<dbReference type="Proteomes" id="UP000196694">
    <property type="component" value="Unassembled WGS sequence"/>
</dbReference>
<dbReference type="GO" id="GO:0140097">
    <property type="term" value="F:catalytic activity, acting on DNA"/>
    <property type="evidence" value="ECO:0007669"/>
    <property type="project" value="UniProtKB-ARBA"/>
</dbReference>
<dbReference type="SUPFAM" id="SSF52540">
    <property type="entry name" value="P-loop containing nucleoside triphosphate hydrolases"/>
    <property type="match status" value="1"/>
</dbReference>
<evidence type="ECO:0000313" key="5">
    <source>
        <dbReference type="Proteomes" id="UP000058613"/>
    </source>
</evidence>
<evidence type="ECO:0000259" key="1">
    <source>
        <dbReference type="PROSITE" id="PS51192"/>
    </source>
</evidence>
<organism evidence="3 5">
    <name type="scientific">Pyrodictium delaneyi</name>
    <dbReference type="NCBI Taxonomy" id="1273541"/>
    <lineage>
        <taxon>Archaea</taxon>
        <taxon>Thermoproteota</taxon>
        <taxon>Thermoprotei</taxon>
        <taxon>Desulfurococcales</taxon>
        <taxon>Pyrodictiaceae</taxon>
        <taxon>Pyrodictium</taxon>
    </lineage>
</organism>
<sequence>MARLRPRDYQREAAEWALREEAAVVCMPTGAGKTLVAVLWIEELLRSGRARRVLVLEPTRFLVEQSARFLRSQGLDAAPVHGSLSRGERSRGWRSRIVVATPEIVVAEWEEFRSQGFDAVVVDECHHTTGQDAYKKVMAGYQFRWRLGLTAYVPPSRKEEIEELIGKIRCWGWDDPRLARYIPAWEAEVYESPLNDAEMQLYMILEDAWDNASGSNRSLLGNAIRWFVRDGALALRESLERSQRLRSLVPEEARRLLYSGDVRPAHKLDALERVLRDHEGFDKAIIFVDRVVIAEHIAEILSEYNPALILGRHRIDPKKALEIARRPETRIVVSTSAGEEGIDLPEASLLIVWSHTASPLRFIQRLGRVLRATDAARKRPRWVVFIVTPDTVDVDSLIDGLLEAQRAGIHVNIDPGVVEYVWSFSRRRRVLEAIEEQPAPLDVIARALGMPIPRAREALEWLQARGLVVYIYTHMGRVYAARSALEKLYQLYPDALEPNTELEARITAYRDGEKLAGLRGTYRRVFERLERLLAREGLFTRIAFTAQVPVGRGLVRLARLTYSYRVESREVLRLVLDNAYSCPRYLEYLSRASPREEDTEN</sequence>
<evidence type="ECO:0000313" key="3">
    <source>
        <dbReference type="EMBL" id="ALL01347.1"/>
    </source>
</evidence>
<dbReference type="GO" id="GO:0003677">
    <property type="term" value="F:DNA binding"/>
    <property type="evidence" value="ECO:0007669"/>
    <property type="project" value="InterPro"/>
</dbReference>
<evidence type="ECO:0008006" key="7">
    <source>
        <dbReference type="Google" id="ProtNLM"/>
    </source>
</evidence>
<dbReference type="Pfam" id="PF04851">
    <property type="entry name" value="ResIII"/>
    <property type="match status" value="1"/>
</dbReference>
<dbReference type="STRING" id="1273541.Pyrde_1301"/>
<reference evidence="3 5" key="1">
    <citation type="submission" date="2015-10" db="EMBL/GenBank/DDBJ databases">
        <title>Complete genome sequence of hyperthermophilic archaeon Pyrodictium delaneyi Su06.</title>
        <authorList>
            <person name="Jung J.-H."/>
            <person name="Lin J."/>
            <person name="Holden J.F."/>
            <person name="Park C.-S."/>
        </authorList>
    </citation>
    <scope>NUCLEOTIDE SEQUENCE [LARGE SCALE GENOMIC DNA]</scope>
    <source>
        <strain evidence="3 5">Su06</strain>
    </source>
</reference>
<dbReference type="PANTHER" id="PTHR14074">
    <property type="entry name" value="HELICASE WITH DEATH DOMAIN-RELATED"/>
    <property type="match status" value="1"/>
</dbReference>
<protein>
    <recommendedName>
        <fullName evidence="7">DEAD/DEAH box helicase</fullName>
    </recommendedName>
</protein>
<evidence type="ECO:0000259" key="2">
    <source>
        <dbReference type="PROSITE" id="PS51194"/>
    </source>
</evidence>
<dbReference type="GO" id="GO:0016787">
    <property type="term" value="F:hydrolase activity"/>
    <property type="evidence" value="ECO:0007669"/>
    <property type="project" value="InterPro"/>
</dbReference>
<dbReference type="PROSITE" id="PS51192">
    <property type="entry name" value="HELICASE_ATP_BIND_1"/>
    <property type="match status" value="1"/>
</dbReference>
<feature type="domain" description="Helicase ATP-binding" evidence="1">
    <location>
        <begin position="14"/>
        <end position="171"/>
    </location>
</feature>
<dbReference type="Gene3D" id="3.40.50.300">
    <property type="entry name" value="P-loop containing nucleotide triphosphate hydrolases"/>
    <property type="match status" value="2"/>
</dbReference>
<dbReference type="RefSeq" id="WP_055409256.1">
    <property type="nucleotide sequence ID" value="NZ_CP013011.1"/>
</dbReference>
<dbReference type="EMBL" id="CP013011">
    <property type="protein sequence ID" value="ALL01347.1"/>
    <property type="molecule type" value="Genomic_DNA"/>
</dbReference>
<dbReference type="GO" id="GO:0005737">
    <property type="term" value="C:cytoplasm"/>
    <property type="evidence" value="ECO:0007669"/>
    <property type="project" value="TreeGrafter"/>
</dbReference>
<dbReference type="InterPro" id="IPR014001">
    <property type="entry name" value="Helicase_ATP-bd"/>
</dbReference>
<evidence type="ECO:0000313" key="6">
    <source>
        <dbReference type="Proteomes" id="UP000196694"/>
    </source>
</evidence>
<dbReference type="PROSITE" id="PS51194">
    <property type="entry name" value="HELICASE_CTER"/>
    <property type="match status" value="1"/>
</dbReference>
<evidence type="ECO:0000313" key="4">
    <source>
        <dbReference type="EMBL" id="OWJ53823.1"/>
    </source>
</evidence>
<dbReference type="InterPro" id="IPR006935">
    <property type="entry name" value="Helicase/UvrB_N"/>
</dbReference>